<dbReference type="GO" id="GO:0000917">
    <property type="term" value="P:division septum assembly"/>
    <property type="evidence" value="ECO:0007669"/>
    <property type="project" value="UniProtKB-KW"/>
</dbReference>
<feature type="domain" description="Septum formation inhibitor MinC C-terminal" evidence="8">
    <location>
        <begin position="150"/>
        <end position="244"/>
    </location>
</feature>
<evidence type="ECO:0000256" key="6">
    <source>
        <dbReference type="HAMAP-Rule" id="MF_00267"/>
    </source>
</evidence>
<sequence>MTQASSAARAIEFRNAALGATIAVLHETEPPALADALHKMLGGMPDFFNGEAAVLDFGALAAQPARIDWAGLLSLLRRYQLQPMGVRNLAPELVEGARRAGLALLDGAELRDRQGAAPAAAPTPAPARVEPAPQPAPAPAPTTIRAGTMFIERPLRSGQQVYARGGDLVVLAGVSHGAEVIADGSIHCYGPLRGRALAGAQGDSAARIIATNFGPELVSIAGVYRTFEKGIPEHLAGRAAHVRLTGPANDHKLDLQPLQLD</sequence>
<evidence type="ECO:0000256" key="7">
    <source>
        <dbReference type="SAM" id="MobiDB-lite"/>
    </source>
</evidence>
<dbReference type="Pfam" id="PF05209">
    <property type="entry name" value="MinC_N"/>
    <property type="match status" value="1"/>
</dbReference>
<evidence type="ECO:0000313" key="11">
    <source>
        <dbReference type="Proteomes" id="UP000308430"/>
    </source>
</evidence>
<protein>
    <recommendedName>
        <fullName evidence="6">Probable septum site-determining protein MinC</fullName>
    </recommendedName>
</protein>
<evidence type="ECO:0000256" key="5">
    <source>
        <dbReference type="ARBA" id="ARBA00025606"/>
    </source>
</evidence>
<gene>
    <name evidence="6 10" type="primary">minC</name>
    <name evidence="10" type="ORF">E6C76_03445</name>
</gene>
<evidence type="ECO:0000256" key="1">
    <source>
        <dbReference type="ARBA" id="ARBA00006291"/>
    </source>
</evidence>
<evidence type="ECO:0000313" key="10">
    <source>
        <dbReference type="EMBL" id="THF67432.1"/>
    </source>
</evidence>
<dbReference type="NCBIfam" id="TIGR01222">
    <property type="entry name" value="minC"/>
    <property type="match status" value="1"/>
</dbReference>
<dbReference type="InterPro" id="IPR013033">
    <property type="entry name" value="MinC"/>
</dbReference>
<evidence type="ECO:0000256" key="2">
    <source>
        <dbReference type="ARBA" id="ARBA00022618"/>
    </source>
</evidence>
<dbReference type="AlphaFoldDB" id="A0A4S4B432"/>
<dbReference type="Gene3D" id="3.30.70.260">
    <property type="match status" value="1"/>
</dbReference>
<dbReference type="Gene3D" id="2.160.20.70">
    <property type="match status" value="1"/>
</dbReference>
<evidence type="ECO:0000256" key="4">
    <source>
        <dbReference type="ARBA" id="ARBA00023306"/>
    </source>
</evidence>
<proteinExistence type="inferred from homology"/>
<dbReference type="PANTHER" id="PTHR34108:SF1">
    <property type="entry name" value="SEPTUM SITE-DETERMINING PROTEIN MINC"/>
    <property type="match status" value="1"/>
</dbReference>
<dbReference type="GO" id="GO:0051302">
    <property type="term" value="P:regulation of cell division"/>
    <property type="evidence" value="ECO:0007669"/>
    <property type="project" value="InterPro"/>
</dbReference>
<evidence type="ECO:0000259" key="9">
    <source>
        <dbReference type="Pfam" id="PF05209"/>
    </source>
</evidence>
<reference evidence="10 11" key="1">
    <citation type="submission" date="2019-04" db="EMBL/GenBank/DDBJ databases">
        <title>Azoarcus nasutitermitis sp. nov. isolated from termite nest.</title>
        <authorList>
            <person name="Lin S.-Y."/>
            <person name="Hameed A."/>
            <person name="Hsu Y.-H."/>
            <person name="Young C.-C."/>
        </authorList>
    </citation>
    <scope>NUCLEOTIDE SEQUENCE [LARGE SCALE GENOMIC DNA]</scope>
    <source>
        <strain evidence="10 11">CC-YHH838</strain>
    </source>
</reference>
<feature type="region of interest" description="Disordered" evidence="7">
    <location>
        <begin position="113"/>
        <end position="142"/>
    </location>
</feature>
<accession>A0A4S4B432</accession>
<evidence type="ECO:0000256" key="3">
    <source>
        <dbReference type="ARBA" id="ARBA00023210"/>
    </source>
</evidence>
<dbReference type="InterPro" id="IPR016098">
    <property type="entry name" value="CAP/MinC_C"/>
</dbReference>
<dbReference type="RefSeq" id="WP_136346841.1">
    <property type="nucleotide sequence ID" value="NZ_SSOC01000001.1"/>
</dbReference>
<organism evidence="10 11">
    <name type="scientific">Pseudothauera nasutitermitis</name>
    <dbReference type="NCBI Taxonomy" id="2565930"/>
    <lineage>
        <taxon>Bacteria</taxon>
        <taxon>Pseudomonadati</taxon>
        <taxon>Pseudomonadota</taxon>
        <taxon>Betaproteobacteria</taxon>
        <taxon>Rhodocyclales</taxon>
        <taxon>Zoogloeaceae</taxon>
        <taxon>Pseudothauera</taxon>
    </lineage>
</organism>
<dbReference type="InterPro" id="IPR005526">
    <property type="entry name" value="Septum_form_inhib_MinC_C"/>
</dbReference>
<dbReference type="Proteomes" id="UP000308430">
    <property type="component" value="Unassembled WGS sequence"/>
</dbReference>
<feature type="domain" description="Septum formation inhibitor MinC N-terminal" evidence="9">
    <location>
        <begin position="11"/>
        <end position="83"/>
    </location>
</feature>
<evidence type="ECO:0000259" key="8">
    <source>
        <dbReference type="Pfam" id="PF03775"/>
    </source>
</evidence>
<keyword evidence="4 6" id="KW-0131">Cell cycle</keyword>
<dbReference type="InterPro" id="IPR036145">
    <property type="entry name" value="MinC_C_sf"/>
</dbReference>
<dbReference type="PANTHER" id="PTHR34108">
    <property type="entry name" value="SEPTUM SITE-DETERMINING PROTEIN MINC"/>
    <property type="match status" value="1"/>
</dbReference>
<name>A0A4S4B432_9RHOO</name>
<keyword evidence="11" id="KW-1185">Reference proteome</keyword>
<feature type="compositionally biased region" description="Low complexity" evidence="7">
    <location>
        <begin position="116"/>
        <end position="131"/>
    </location>
</feature>
<dbReference type="GO" id="GO:1901891">
    <property type="term" value="P:regulation of cell septum assembly"/>
    <property type="evidence" value="ECO:0007669"/>
    <property type="project" value="InterPro"/>
</dbReference>
<keyword evidence="3 6" id="KW-0717">Septation</keyword>
<dbReference type="OrthoDB" id="9794530at2"/>
<keyword evidence="2 6" id="KW-0132">Cell division</keyword>
<dbReference type="InterPro" id="IPR007874">
    <property type="entry name" value="MinC_N"/>
</dbReference>
<comment type="subunit">
    <text evidence="6">Interacts with MinD and FtsZ.</text>
</comment>
<dbReference type="SUPFAM" id="SSF63848">
    <property type="entry name" value="Cell-division inhibitor MinC, C-terminal domain"/>
    <property type="match status" value="1"/>
</dbReference>
<dbReference type="GO" id="GO:0000902">
    <property type="term" value="P:cell morphogenesis"/>
    <property type="evidence" value="ECO:0007669"/>
    <property type="project" value="InterPro"/>
</dbReference>
<comment type="function">
    <text evidence="5 6">Cell division inhibitor that blocks the formation of polar Z ring septums. Rapidly oscillates between the poles of the cell to destabilize FtsZ filaments that have formed before they mature into polar Z rings. Prevents FtsZ polymerization.</text>
</comment>
<comment type="similarity">
    <text evidence="1 6">Belongs to the MinC family.</text>
</comment>
<dbReference type="HAMAP" id="MF_00267">
    <property type="entry name" value="MinC"/>
    <property type="match status" value="1"/>
</dbReference>
<comment type="caution">
    <text evidence="10">The sequence shown here is derived from an EMBL/GenBank/DDBJ whole genome shotgun (WGS) entry which is preliminary data.</text>
</comment>
<dbReference type="EMBL" id="SSOC01000001">
    <property type="protein sequence ID" value="THF67432.1"/>
    <property type="molecule type" value="Genomic_DNA"/>
</dbReference>
<dbReference type="Pfam" id="PF03775">
    <property type="entry name" value="MinC_C"/>
    <property type="match status" value="1"/>
</dbReference>